<feature type="region of interest" description="Disordered" evidence="1">
    <location>
        <begin position="806"/>
        <end position="917"/>
    </location>
</feature>
<feature type="compositionally biased region" description="Acidic residues" evidence="1">
    <location>
        <begin position="107"/>
        <end position="118"/>
    </location>
</feature>
<sequence>MLAPRTSSAFICLRCELQLGRSRLPFAARRPSYAHFSSTPRRRDDEEQPQLRIRRESLSERPLGKIRRRKGKGSLREVSAPLGVKALGEDAEILVLREVDDAPPPAAEEEPPLEETSEEQSSSRIIDALEVEQKMLTPEQISEHLESLRPRTHDDPNEAHYISQADFLKLKKKLSRAFTLSQLSRYYQLKRGVEKDAVKQDVLEAFKPKAKQLVGRTEWHPGTSPLHTRLPGIRLASRMTPKKKPVSKPLLVDQILRAIWKIVLLEEIEAPGEIEISLKPWQLAMLTAGDTDSILDRIGANRKAKLEVFAQHHVVRIRADKSTAEYAADDIEHALLEAQAEKFDIRPWLQFAEQPIQSTVKPIELLPPNVLSTVAQTSVTVLEKISNHEIQIRGLGGQSSVDEARRSLIRLLPLDRVRRRIYTARLEDVKDSIYLLPTTLTNFLDYRYRGLEVGRWTLPMAKAKATTSTKGDKGTEASQRENADPKSAFAASDGKALQTDIYDLLRGRVSDPISDHVPVSRSPDSTAFNWRRGRTHMDATFGQALFSSGTKIDTLIAIGGVGKIGSYPQIPFSGVFPGLAGLLGDHQLAETIEPHVPATLSYSFLPSPSQPSNGLKGHIFPDLFANVRKITARDYRLQNVRLMFNRESIDVLLPDGAVDLRFNTMEQMDLDFALNNRNISQFFNEVLANLLGGERLTAPSSLRIPVPRWTFDPAAKPDDGNIEVDYIYTGVAHRETVMTKFNDLCVAYTVSQHGKLGKMGGELSISCEPFVDSIVRRTRTLRGFVDSAFELAEKINLYAGGTMERNVYPRTEKQTREREEKPRNMWSERKQRRQAMFGGERKGRSYEDVEHELRQVEEQGQRLEDGNIMDPHVASMLSEGAGEQRSDVEMDEFGGRKEESSERLDGQAEENKSAALA</sequence>
<feature type="domain" description="SLS1 N-terminal" evidence="3">
    <location>
        <begin position="135"/>
        <end position="263"/>
    </location>
</feature>
<feature type="region of interest" description="Disordered" evidence="1">
    <location>
        <begin position="32"/>
        <end position="72"/>
    </location>
</feature>
<organism evidence="5 6">
    <name type="scientific">Amniculicola lignicola CBS 123094</name>
    <dbReference type="NCBI Taxonomy" id="1392246"/>
    <lineage>
        <taxon>Eukaryota</taxon>
        <taxon>Fungi</taxon>
        <taxon>Dikarya</taxon>
        <taxon>Ascomycota</taxon>
        <taxon>Pezizomycotina</taxon>
        <taxon>Dothideomycetes</taxon>
        <taxon>Pleosporomycetidae</taxon>
        <taxon>Pleosporales</taxon>
        <taxon>Amniculicolaceae</taxon>
        <taxon>Amniculicola</taxon>
    </lineage>
</organism>
<dbReference type="EMBL" id="ML977624">
    <property type="protein sequence ID" value="KAF1996550.1"/>
    <property type="molecule type" value="Genomic_DNA"/>
</dbReference>
<gene>
    <name evidence="5" type="ORF">P154DRAFT_498428</name>
</gene>
<dbReference type="Pfam" id="PF14611">
    <property type="entry name" value="KH_SLS1_1"/>
    <property type="match status" value="1"/>
</dbReference>
<feature type="domain" description="SLS1 first KH" evidence="2">
    <location>
        <begin position="271"/>
        <end position="335"/>
    </location>
</feature>
<feature type="compositionally biased region" description="Basic and acidic residues" evidence="1">
    <location>
        <begin position="53"/>
        <end position="63"/>
    </location>
</feature>
<feature type="domain" description="SLS1 C-terminal" evidence="4">
    <location>
        <begin position="444"/>
        <end position="791"/>
    </location>
</feature>
<evidence type="ECO:0000313" key="6">
    <source>
        <dbReference type="Proteomes" id="UP000799779"/>
    </source>
</evidence>
<feature type="compositionally biased region" description="Basic and acidic residues" evidence="1">
    <location>
        <begin position="810"/>
        <end position="829"/>
    </location>
</feature>
<evidence type="ECO:0000259" key="4">
    <source>
        <dbReference type="Pfam" id="PF20778"/>
    </source>
</evidence>
<dbReference type="PANTHER" id="PTHR37919:SF2">
    <property type="entry name" value="EXPERA DOMAIN-CONTAINING PROTEIN"/>
    <property type="match status" value="1"/>
</dbReference>
<name>A0A6A5W3Z5_9PLEO</name>
<dbReference type="GO" id="GO:0005743">
    <property type="term" value="C:mitochondrial inner membrane"/>
    <property type="evidence" value="ECO:0007669"/>
    <property type="project" value="InterPro"/>
</dbReference>
<evidence type="ECO:0000259" key="3">
    <source>
        <dbReference type="Pfam" id="PF20776"/>
    </source>
</evidence>
<dbReference type="Pfam" id="PF20778">
    <property type="entry name" value="SLS1_C"/>
    <property type="match status" value="1"/>
</dbReference>
<feature type="compositionally biased region" description="Basic and acidic residues" evidence="1">
    <location>
        <begin position="839"/>
        <end position="865"/>
    </location>
</feature>
<dbReference type="Pfam" id="PF20776">
    <property type="entry name" value="SLS1_N"/>
    <property type="match status" value="1"/>
</dbReference>
<dbReference type="PANTHER" id="PTHR37919">
    <property type="entry name" value="PROTEIN CBG05606"/>
    <property type="match status" value="1"/>
</dbReference>
<dbReference type="InterPro" id="IPR032741">
    <property type="entry name" value="Sls1_KH-1"/>
</dbReference>
<dbReference type="InterPro" id="IPR048401">
    <property type="entry name" value="SLS1_C"/>
</dbReference>
<evidence type="ECO:0000313" key="5">
    <source>
        <dbReference type="EMBL" id="KAF1996550.1"/>
    </source>
</evidence>
<evidence type="ECO:0000256" key="1">
    <source>
        <dbReference type="SAM" id="MobiDB-lite"/>
    </source>
</evidence>
<dbReference type="AlphaFoldDB" id="A0A6A5W3Z5"/>
<feature type="compositionally biased region" description="Basic and acidic residues" evidence="1">
    <location>
        <begin position="470"/>
        <end position="484"/>
    </location>
</feature>
<feature type="region of interest" description="Disordered" evidence="1">
    <location>
        <begin position="102"/>
        <end position="122"/>
    </location>
</feature>
<protein>
    <submittedName>
        <fullName evidence="5">Uncharacterized protein</fullName>
    </submittedName>
</protein>
<feature type="compositionally biased region" description="Basic and acidic residues" evidence="1">
    <location>
        <begin position="882"/>
        <end position="917"/>
    </location>
</feature>
<proteinExistence type="predicted"/>
<reference evidence="5" key="1">
    <citation type="journal article" date="2020" name="Stud. Mycol.">
        <title>101 Dothideomycetes genomes: a test case for predicting lifestyles and emergence of pathogens.</title>
        <authorList>
            <person name="Haridas S."/>
            <person name="Albert R."/>
            <person name="Binder M."/>
            <person name="Bloem J."/>
            <person name="Labutti K."/>
            <person name="Salamov A."/>
            <person name="Andreopoulos B."/>
            <person name="Baker S."/>
            <person name="Barry K."/>
            <person name="Bills G."/>
            <person name="Bluhm B."/>
            <person name="Cannon C."/>
            <person name="Castanera R."/>
            <person name="Culley D."/>
            <person name="Daum C."/>
            <person name="Ezra D."/>
            <person name="Gonzalez J."/>
            <person name="Henrissat B."/>
            <person name="Kuo A."/>
            <person name="Liang C."/>
            <person name="Lipzen A."/>
            <person name="Lutzoni F."/>
            <person name="Magnuson J."/>
            <person name="Mondo S."/>
            <person name="Nolan M."/>
            <person name="Ohm R."/>
            <person name="Pangilinan J."/>
            <person name="Park H.-J."/>
            <person name="Ramirez L."/>
            <person name="Alfaro M."/>
            <person name="Sun H."/>
            <person name="Tritt A."/>
            <person name="Yoshinaga Y."/>
            <person name="Zwiers L.-H."/>
            <person name="Turgeon B."/>
            <person name="Goodwin S."/>
            <person name="Spatafora J."/>
            <person name="Crous P."/>
            <person name="Grigoriev I."/>
        </authorList>
    </citation>
    <scope>NUCLEOTIDE SEQUENCE</scope>
    <source>
        <strain evidence="5">CBS 123094</strain>
    </source>
</reference>
<feature type="region of interest" description="Disordered" evidence="1">
    <location>
        <begin position="464"/>
        <end position="492"/>
    </location>
</feature>
<dbReference type="Proteomes" id="UP000799779">
    <property type="component" value="Unassembled WGS sequence"/>
</dbReference>
<accession>A0A6A5W3Z5</accession>
<dbReference type="OrthoDB" id="5392646at2759"/>
<evidence type="ECO:0000259" key="2">
    <source>
        <dbReference type="Pfam" id="PF14611"/>
    </source>
</evidence>
<keyword evidence="6" id="KW-1185">Reference proteome</keyword>
<dbReference type="InterPro" id="IPR048400">
    <property type="entry name" value="SLS1_N"/>
</dbReference>